<organism evidence="1 2">
    <name type="scientific">Streptomyces citrinus</name>
    <dbReference type="NCBI Taxonomy" id="3118173"/>
    <lineage>
        <taxon>Bacteria</taxon>
        <taxon>Bacillati</taxon>
        <taxon>Actinomycetota</taxon>
        <taxon>Actinomycetes</taxon>
        <taxon>Kitasatosporales</taxon>
        <taxon>Streptomycetaceae</taxon>
        <taxon>Streptomyces</taxon>
    </lineage>
</organism>
<gene>
    <name evidence="1" type="ORF">V2W30_41070</name>
</gene>
<proteinExistence type="predicted"/>
<keyword evidence="1" id="KW-0614">Plasmid</keyword>
<name>A0ACD5ARB2_9ACTN</name>
<geneLocation type="plasmid" evidence="1 2">
    <name>p1</name>
</geneLocation>
<dbReference type="EMBL" id="CP146023">
    <property type="protein sequence ID" value="WWQ69558.1"/>
    <property type="molecule type" value="Genomic_DNA"/>
</dbReference>
<accession>A0ACD5ARB2</accession>
<dbReference type="Proteomes" id="UP001432251">
    <property type="component" value="Plasmid p1"/>
</dbReference>
<evidence type="ECO:0000313" key="2">
    <source>
        <dbReference type="Proteomes" id="UP001432251"/>
    </source>
</evidence>
<sequence length="91" mass="9769">MSERSLNLGAWTLASAWRGTALYPLHGTIVVTGRDEDGEMAALGSEILRQAQLVLAMVAVAVQRWRERPPVVNEVAAQGLLVCAVRELAAS</sequence>
<evidence type="ECO:0000313" key="1">
    <source>
        <dbReference type="EMBL" id="WWQ69558.1"/>
    </source>
</evidence>
<keyword evidence="2" id="KW-1185">Reference proteome</keyword>
<reference evidence="1" key="1">
    <citation type="journal article" date="2025" name="Int. J. Syst. Evol. Microbiol.">
        <title>Streptomyces citrinus sp. nov., with yellow diffusible pigment.</title>
        <authorList>
            <person name="He Y."/>
            <person name="Yang E."/>
            <person name="Xu J."/>
            <person name="Sun Y."/>
            <person name="Sun L."/>
        </authorList>
    </citation>
    <scope>NUCLEOTIDE SEQUENCE</scope>
    <source>
        <strain evidence="1">Q6</strain>
    </source>
</reference>
<protein>
    <submittedName>
        <fullName evidence="1">Uncharacterized protein</fullName>
    </submittedName>
</protein>